<reference evidence="3" key="1">
    <citation type="submission" date="2022-11" db="UniProtKB">
        <authorList>
            <consortium name="WormBaseParasite"/>
        </authorList>
    </citation>
    <scope>IDENTIFICATION</scope>
</reference>
<dbReference type="AlphaFoldDB" id="A0A915MEP3"/>
<evidence type="ECO:0000256" key="1">
    <source>
        <dbReference type="SAM" id="MobiDB-lite"/>
    </source>
</evidence>
<feature type="compositionally biased region" description="Polar residues" evidence="1">
    <location>
        <begin position="100"/>
        <end position="117"/>
    </location>
</feature>
<feature type="compositionally biased region" description="Basic and acidic residues" evidence="1">
    <location>
        <begin position="1"/>
        <end position="11"/>
    </location>
</feature>
<keyword evidence="2" id="KW-1185">Reference proteome</keyword>
<sequence>MEGENDTKVIKNSEPIENGHEPSSSIISLPSSSNNIGHLNINNNVGRVSGDDSSDEDPAEYLRDLRRRVQFSDRSQRVLDDSDNLIKSIKNRRAPIPSPLANSSSTSAIGRQHSSFSLEKRRKSGDSTIQDRAERTSRYLLNTPKFPRIDFDDWITEELTDRKPAWHQLEESVKSSYNKPRATAERNRQLNEYQDTQLNHLEFNRARRRHQSTDLPFTELTHLDSESFLPRAPSWMANDAIAPRGMPKLINSAGSGPYAAPHLNRTQGIERPELTRYSKIADDITARLLKTSILPEHMKTITSKEFRSAPYPSAGSSTEQFATEDEMLLSIPRSYYSRPNRDDKDYFDFDLKHSVDIPQHWETKLLNEYKAKGEAPLSGYMFTKGPSDYRAAGTSYLSAALRTPSFWEHRFAQIGASVREADPWIKAIEKAYPVLYCSEIIYGKYTVVIELQQYSEGNFYTDKGQ</sequence>
<dbReference type="WBParaSite" id="scaffold37888_cov294.g23381">
    <property type="protein sequence ID" value="scaffold37888_cov294.g23381"/>
    <property type="gene ID" value="scaffold37888_cov294.g23381"/>
</dbReference>
<proteinExistence type="predicted"/>
<dbReference type="Proteomes" id="UP000887561">
    <property type="component" value="Unplaced"/>
</dbReference>
<protein>
    <submittedName>
        <fullName evidence="3">Uncharacterized protein</fullName>
    </submittedName>
</protein>
<name>A0A915MEP3_MELJA</name>
<accession>A0A915MEP3</accession>
<evidence type="ECO:0000313" key="3">
    <source>
        <dbReference type="WBParaSite" id="scaffold37888_cov294.g23381"/>
    </source>
</evidence>
<feature type="compositionally biased region" description="Low complexity" evidence="1">
    <location>
        <begin position="22"/>
        <end position="31"/>
    </location>
</feature>
<feature type="region of interest" description="Disordered" evidence="1">
    <location>
        <begin position="90"/>
        <end position="131"/>
    </location>
</feature>
<feature type="region of interest" description="Disordered" evidence="1">
    <location>
        <begin position="1"/>
        <end position="31"/>
    </location>
</feature>
<evidence type="ECO:0000313" key="2">
    <source>
        <dbReference type="Proteomes" id="UP000887561"/>
    </source>
</evidence>
<organism evidence="2 3">
    <name type="scientific">Meloidogyne javanica</name>
    <name type="common">Root-knot nematode worm</name>
    <dbReference type="NCBI Taxonomy" id="6303"/>
    <lineage>
        <taxon>Eukaryota</taxon>
        <taxon>Metazoa</taxon>
        <taxon>Ecdysozoa</taxon>
        <taxon>Nematoda</taxon>
        <taxon>Chromadorea</taxon>
        <taxon>Rhabditida</taxon>
        <taxon>Tylenchina</taxon>
        <taxon>Tylenchomorpha</taxon>
        <taxon>Tylenchoidea</taxon>
        <taxon>Meloidogynidae</taxon>
        <taxon>Meloidogyninae</taxon>
        <taxon>Meloidogyne</taxon>
        <taxon>Meloidogyne incognita group</taxon>
    </lineage>
</organism>